<name>A0A940MY64_9PROT</name>
<evidence type="ECO:0000313" key="7">
    <source>
        <dbReference type="Proteomes" id="UP000677537"/>
    </source>
</evidence>
<dbReference type="InterPro" id="IPR039420">
    <property type="entry name" value="WalR-like"/>
</dbReference>
<protein>
    <submittedName>
        <fullName evidence="6">Response regulator</fullName>
    </submittedName>
</protein>
<dbReference type="PANTHER" id="PTHR48111:SF50">
    <property type="entry name" value="KDP OPERON TRANSCRIPTIONAL REGULATORY PROTEIN KDPE"/>
    <property type="match status" value="1"/>
</dbReference>
<evidence type="ECO:0000259" key="5">
    <source>
        <dbReference type="PROSITE" id="PS51755"/>
    </source>
</evidence>
<organism evidence="6 7">
    <name type="scientific">Roseomonas indoligenes</name>
    <dbReference type="NCBI Taxonomy" id="2820811"/>
    <lineage>
        <taxon>Bacteria</taxon>
        <taxon>Pseudomonadati</taxon>
        <taxon>Pseudomonadota</taxon>
        <taxon>Alphaproteobacteria</taxon>
        <taxon>Acetobacterales</taxon>
        <taxon>Roseomonadaceae</taxon>
        <taxon>Roseomonas</taxon>
    </lineage>
</organism>
<dbReference type="RefSeq" id="WP_209372334.1">
    <property type="nucleotide sequence ID" value="NZ_JAGIZA010000004.1"/>
</dbReference>
<evidence type="ECO:0000256" key="1">
    <source>
        <dbReference type="ARBA" id="ARBA00023125"/>
    </source>
</evidence>
<dbReference type="PROSITE" id="PS51755">
    <property type="entry name" value="OMPR_PHOB"/>
    <property type="match status" value="1"/>
</dbReference>
<keyword evidence="2" id="KW-0597">Phosphoprotein</keyword>
<dbReference type="SMART" id="SM00448">
    <property type="entry name" value="REC"/>
    <property type="match status" value="1"/>
</dbReference>
<dbReference type="Gene3D" id="3.40.50.2300">
    <property type="match status" value="1"/>
</dbReference>
<dbReference type="InterPro" id="IPR036388">
    <property type="entry name" value="WH-like_DNA-bd_sf"/>
</dbReference>
<sequence>MSGADLSRPRVLVVDDEAQIHRFLGPALAASGYEPLRAENAAEGLRLAASFAPAAVLLDLGLPDMDGQAVIPRLRGFTEAPIIVLSARDREEGKVAALDAGADDYVEKPFALGELLARLRASLRRAAARGGTTAEVVVRVGPLEVDLAGRMATLDGALLRLTPREWDLLAALARAGAGRVVTQRQLLLAVWGPGHTEDAQYLRVYIGHLRQKLGEAASLIRTEPGVGYRLGSAE</sequence>
<dbReference type="GO" id="GO:0000976">
    <property type="term" value="F:transcription cis-regulatory region binding"/>
    <property type="evidence" value="ECO:0007669"/>
    <property type="project" value="TreeGrafter"/>
</dbReference>
<dbReference type="EMBL" id="JAGIZA010000004">
    <property type="protein sequence ID" value="MBP0492616.1"/>
    <property type="molecule type" value="Genomic_DNA"/>
</dbReference>
<dbReference type="GO" id="GO:0000156">
    <property type="term" value="F:phosphorelay response regulator activity"/>
    <property type="evidence" value="ECO:0007669"/>
    <property type="project" value="TreeGrafter"/>
</dbReference>
<feature type="DNA-binding region" description="OmpR/PhoB-type" evidence="3">
    <location>
        <begin position="135"/>
        <end position="232"/>
    </location>
</feature>
<dbReference type="InterPro" id="IPR001867">
    <property type="entry name" value="OmpR/PhoB-type_DNA-bd"/>
</dbReference>
<proteinExistence type="predicted"/>
<dbReference type="AlphaFoldDB" id="A0A940MY64"/>
<comment type="caution">
    <text evidence="6">The sequence shown here is derived from an EMBL/GenBank/DDBJ whole genome shotgun (WGS) entry which is preliminary data.</text>
</comment>
<gene>
    <name evidence="6" type="ORF">J5Y10_07480</name>
</gene>
<dbReference type="Pfam" id="PF00486">
    <property type="entry name" value="Trans_reg_C"/>
    <property type="match status" value="1"/>
</dbReference>
<evidence type="ECO:0000256" key="3">
    <source>
        <dbReference type="PROSITE-ProRule" id="PRU01091"/>
    </source>
</evidence>
<feature type="domain" description="OmpR/PhoB-type" evidence="5">
    <location>
        <begin position="135"/>
        <end position="232"/>
    </location>
</feature>
<dbReference type="GO" id="GO:0006355">
    <property type="term" value="P:regulation of DNA-templated transcription"/>
    <property type="evidence" value="ECO:0007669"/>
    <property type="project" value="InterPro"/>
</dbReference>
<evidence type="ECO:0000259" key="4">
    <source>
        <dbReference type="PROSITE" id="PS50110"/>
    </source>
</evidence>
<dbReference type="InterPro" id="IPR011006">
    <property type="entry name" value="CheY-like_superfamily"/>
</dbReference>
<dbReference type="CDD" id="cd00383">
    <property type="entry name" value="trans_reg_C"/>
    <property type="match status" value="1"/>
</dbReference>
<evidence type="ECO:0000313" key="6">
    <source>
        <dbReference type="EMBL" id="MBP0492616.1"/>
    </source>
</evidence>
<dbReference type="GO" id="GO:0005829">
    <property type="term" value="C:cytosol"/>
    <property type="evidence" value="ECO:0007669"/>
    <property type="project" value="TreeGrafter"/>
</dbReference>
<feature type="modified residue" description="4-aspartylphosphate" evidence="2">
    <location>
        <position position="59"/>
    </location>
</feature>
<dbReference type="Pfam" id="PF00072">
    <property type="entry name" value="Response_reg"/>
    <property type="match status" value="1"/>
</dbReference>
<reference evidence="6" key="1">
    <citation type="submission" date="2021-03" db="EMBL/GenBank/DDBJ databases">
        <authorList>
            <person name="So Y."/>
        </authorList>
    </citation>
    <scope>NUCLEOTIDE SEQUENCE</scope>
    <source>
        <strain evidence="6">SG15</strain>
    </source>
</reference>
<keyword evidence="7" id="KW-1185">Reference proteome</keyword>
<dbReference type="PROSITE" id="PS50110">
    <property type="entry name" value="RESPONSE_REGULATORY"/>
    <property type="match status" value="1"/>
</dbReference>
<dbReference type="SMART" id="SM00862">
    <property type="entry name" value="Trans_reg_C"/>
    <property type="match status" value="1"/>
</dbReference>
<accession>A0A940MY64</accession>
<dbReference type="InterPro" id="IPR001789">
    <property type="entry name" value="Sig_transdc_resp-reg_receiver"/>
</dbReference>
<dbReference type="GO" id="GO:0032993">
    <property type="term" value="C:protein-DNA complex"/>
    <property type="evidence" value="ECO:0007669"/>
    <property type="project" value="TreeGrafter"/>
</dbReference>
<dbReference type="PANTHER" id="PTHR48111">
    <property type="entry name" value="REGULATOR OF RPOS"/>
    <property type="match status" value="1"/>
</dbReference>
<dbReference type="Proteomes" id="UP000677537">
    <property type="component" value="Unassembled WGS sequence"/>
</dbReference>
<dbReference type="SUPFAM" id="SSF52172">
    <property type="entry name" value="CheY-like"/>
    <property type="match status" value="1"/>
</dbReference>
<dbReference type="Gene3D" id="1.10.10.10">
    <property type="entry name" value="Winged helix-like DNA-binding domain superfamily/Winged helix DNA-binding domain"/>
    <property type="match status" value="1"/>
</dbReference>
<evidence type="ECO:0000256" key="2">
    <source>
        <dbReference type="PROSITE-ProRule" id="PRU00169"/>
    </source>
</evidence>
<feature type="domain" description="Response regulatory" evidence="4">
    <location>
        <begin position="10"/>
        <end position="123"/>
    </location>
</feature>
<keyword evidence="1 3" id="KW-0238">DNA-binding</keyword>